<dbReference type="EMBL" id="JAVRQU010000010">
    <property type="protein sequence ID" value="KAK5697944.1"/>
    <property type="molecule type" value="Genomic_DNA"/>
</dbReference>
<dbReference type="PANTHER" id="PTHR42085">
    <property type="entry name" value="F-BOX DOMAIN-CONTAINING PROTEIN"/>
    <property type="match status" value="1"/>
</dbReference>
<proteinExistence type="predicted"/>
<protein>
    <submittedName>
        <fullName evidence="1">Uncharacterized protein</fullName>
    </submittedName>
</protein>
<dbReference type="AlphaFoldDB" id="A0AAN7VRD0"/>
<reference evidence="1" key="1">
    <citation type="submission" date="2023-08" db="EMBL/GenBank/DDBJ databases">
        <title>Black Yeasts Isolated from many extreme environments.</title>
        <authorList>
            <person name="Coleine C."/>
            <person name="Stajich J.E."/>
            <person name="Selbmann L."/>
        </authorList>
    </citation>
    <scope>NUCLEOTIDE SEQUENCE</scope>
    <source>
        <strain evidence="1">CCFEE 5810</strain>
    </source>
</reference>
<dbReference type="PANTHER" id="PTHR42085:SF1">
    <property type="entry name" value="F-BOX DOMAIN-CONTAINING PROTEIN"/>
    <property type="match status" value="1"/>
</dbReference>
<organism evidence="1 2">
    <name type="scientific">Elasticomyces elasticus</name>
    <dbReference type="NCBI Taxonomy" id="574655"/>
    <lineage>
        <taxon>Eukaryota</taxon>
        <taxon>Fungi</taxon>
        <taxon>Dikarya</taxon>
        <taxon>Ascomycota</taxon>
        <taxon>Pezizomycotina</taxon>
        <taxon>Dothideomycetes</taxon>
        <taxon>Dothideomycetidae</taxon>
        <taxon>Mycosphaerellales</taxon>
        <taxon>Teratosphaeriaceae</taxon>
        <taxon>Elasticomyces</taxon>
    </lineage>
</organism>
<accession>A0AAN7VRD0</accession>
<evidence type="ECO:0000313" key="1">
    <source>
        <dbReference type="EMBL" id="KAK5697944.1"/>
    </source>
</evidence>
<sequence length="301" mass="33805">MSPLLNKLSPELRNAIYELALIATHDIDIFTGSPPGLTQTCRQIRGETIGLYYGDNTFAFNLDEKGRHGLDGVKAWLCALSPAICIQIRTLRVRMAVTKGTKIMSSKPQDDLWNQLVQHMQTSGCQPHVAFQVTCSHGSRIQYSDHFHQILDHFKQFPGTPESHSAEYWLTQLECALVRHLKCLSVQHLGRSRTLMDHVAAIGAWDLLAMTRENAEHLGQMMFGDCKAWLAGQGSMDAEWSTLDDQLGRMDAVRRVQKARLLAEKELLRTESASIRAENFSREAKTAMLEAERATRATGSR</sequence>
<evidence type="ECO:0000313" key="2">
    <source>
        <dbReference type="Proteomes" id="UP001310594"/>
    </source>
</evidence>
<dbReference type="InterPro" id="IPR038883">
    <property type="entry name" value="AN11006-like"/>
</dbReference>
<comment type="caution">
    <text evidence="1">The sequence shown here is derived from an EMBL/GenBank/DDBJ whole genome shotgun (WGS) entry which is preliminary data.</text>
</comment>
<dbReference type="Proteomes" id="UP001310594">
    <property type="component" value="Unassembled WGS sequence"/>
</dbReference>
<name>A0AAN7VRD0_9PEZI</name>
<gene>
    <name evidence="1" type="ORF">LTR97_006904</name>
</gene>